<reference evidence="4 5" key="1">
    <citation type="journal article" date="2015" name="Nat. Commun.">
        <title>Production of butyrate from lysine and the Amadori product fructoselysine by a human gut commensal.</title>
        <authorList>
            <person name="Bui T.P."/>
            <person name="Ritari J."/>
            <person name="Boeren S."/>
            <person name="de Waard P."/>
            <person name="Plugge C.M."/>
            <person name="de Vos W.M."/>
        </authorList>
    </citation>
    <scope>NUCLEOTIDE SEQUENCE [LARGE SCALE GENOMIC DNA]</scope>
    <source>
        <strain evidence="4 5">AF211</strain>
    </source>
</reference>
<gene>
    <name evidence="4" type="ORF">IB211_02787c</name>
</gene>
<dbReference type="PRINTS" id="PR00455">
    <property type="entry name" value="HTHTETR"/>
</dbReference>
<evidence type="ECO:0000256" key="1">
    <source>
        <dbReference type="ARBA" id="ARBA00023125"/>
    </source>
</evidence>
<dbReference type="InterPro" id="IPR050109">
    <property type="entry name" value="HTH-type_TetR-like_transc_reg"/>
</dbReference>
<evidence type="ECO:0000259" key="3">
    <source>
        <dbReference type="PROSITE" id="PS50977"/>
    </source>
</evidence>
<dbReference type="STRING" id="1297617.IB211_02787c"/>
<dbReference type="Gene3D" id="1.10.357.10">
    <property type="entry name" value="Tetracycline Repressor, domain 2"/>
    <property type="match status" value="1"/>
</dbReference>
<evidence type="ECO:0000313" key="5">
    <source>
        <dbReference type="Proteomes" id="UP000064844"/>
    </source>
</evidence>
<dbReference type="PANTHER" id="PTHR30055:SF226">
    <property type="entry name" value="HTH-TYPE TRANSCRIPTIONAL REGULATOR PKSA"/>
    <property type="match status" value="1"/>
</dbReference>
<dbReference type="RefSeq" id="WP_242857357.1">
    <property type="nucleotide sequence ID" value="NZ_CP011307.1"/>
</dbReference>
<protein>
    <recommendedName>
        <fullName evidence="3">HTH tetR-type domain-containing protein</fullName>
    </recommendedName>
</protein>
<evidence type="ECO:0000313" key="4">
    <source>
        <dbReference type="EMBL" id="ALP95178.1"/>
    </source>
</evidence>
<name>A0A0S2W743_9FIRM</name>
<organism evidence="4 5">
    <name type="scientific">Intestinimonas butyriciproducens</name>
    <dbReference type="NCBI Taxonomy" id="1297617"/>
    <lineage>
        <taxon>Bacteria</taxon>
        <taxon>Bacillati</taxon>
        <taxon>Bacillota</taxon>
        <taxon>Clostridia</taxon>
        <taxon>Eubacteriales</taxon>
        <taxon>Intestinimonas</taxon>
    </lineage>
</organism>
<keyword evidence="1 2" id="KW-0238">DNA-binding</keyword>
<sequence length="231" mass="25772">MPRGKLLNGLVTQQKVLRAAVALFLEKGYTRTTTGEIAKAAGIGQSSFFHVFPSKEALLLELVKRMFSGQFTLAGQHSGEQDPVLLYAVETALQLHIAELTEPLRELYVMAYSLPSIAAYLYKSTTKRLQVIFGPYLPEAQPKDFYEMEIASGSIMRGFMSVPCDVYFTMEAKVSRFLDCSLKLYDVPKEKRAAITAAVLQMDLHTMAADIIQETVQQAEKGFESLTEKQI</sequence>
<dbReference type="Proteomes" id="UP000064844">
    <property type="component" value="Chromosome"/>
</dbReference>
<feature type="DNA-binding region" description="H-T-H motif" evidence="2">
    <location>
        <begin position="33"/>
        <end position="52"/>
    </location>
</feature>
<feature type="domain" description="HTH tetR-type" evidence="3">
    <location>
        <begin position="10"/>
        <end position="70"/>
    </location>
</feature>
<accession>A0A0S2W743</accession>
<dbReference type="InterPro" id="IPR009057">
    <property type="entry name" value="Homeodomain-like_sf"/>
</dbReference>
<dbReference type="PANTHER" id="PTHR30055">
    <property type="entry name" value="HTH-TYPE TRANSCRIPTIONAL REGULATOR RUTR"/>
    <property type="match status" value="1"/>
</dbReference>
<reference evidence="5" key="2">
    <citation type="submission" date="2015-04" db="EMBL/GenBank/DDBJ databases">
        <title>A butyrogenic pathway from the amino acid lysine in a human gut commensal.</title>
        <authorList>
            <person name="de Vos W.M."/>
            <person name="Bui N.T.P."/>
            <person name="Plugge C.M."/>
            <person name="Ritari J."/>
        </authorList>
    </citation>
    <scope>NUCLEOTIDE SEQUENCE [LARGE SCALE GENOMIC DNA]</scope>
    <source>
        <strain evidence="5">AF211</strain>
    </source>
</reference>
<dbReference type="GO" id="GO:0000976">
    <property type="term" value="F:transcription cis-regulatory region binding"/>
    <property type="evidence" value="ECO:0007669"/>
    <property type="project" value="TreeGrafter"/>
</dbReference>
<dbReference type="PROSITE" id="PS50977">
    <property type="entry name" value="HTH_TETR_2"/>
    <property type="match status" value="1"/>
</dbReference>
<dbReference type="Pfam" id="PF00440">
    <property type="entry name" value="TetR_N"/>
    <property type="match status" value="1"/>
</dbReference>
<dbReference type="GO" id="GO:0003700">
    <property type="term" value="F:DNA-binding transcription factor activity"/>
    <property type="evidence" value="ECO:0007669"/>
    <property type="project" value="TreeGrafter"/>
</dbReference>
<dbReference type="KEGG" id="ibu:IB211_02787c"/>
<dbReference type="InterPro" id="IPR001647">
    <property type="entry name" value="HTH_TetR"/>
</dbReference>
<dbReference type="AlphaFoldDB" id="A0A0S2W743"/>
<dbReference type="SUPFAM" id="SSF46689">
    <property type="entry name" value="Homeodomain-like"/>
    <property type="match status" value="1"/>
</dbReference>
<dbReference type="PATRIC" id="fig|1297617.4.peg.2870"/>
<dbReference type="EMBL" id="CP011307">
    <property type="protein sequence ID" value="ALP95178.1"/>
    <property type="molecule type" value="Genomic_DNA"/>
</dbReference>
<keyword evidence="5" id="KW-1185">Reference proteome</keyword>
<proteinExistence type="predicted"/>
<evidence type="ECO:0000256" key="2">
    <source>
        <dbReference type="PROSITE-ProRule" id="PRU00335"/>
    </source>
</evidence>